<dbReference type="GO" id="GO:0009432">
    <property type="term" value="P:SOS response"/>
    <property type="evidence" value="ECO:0007669"/>
    <property type="project" value="UniProtKB-UniRule"/>
</dbReference>
<dbReference type="GO" id="GO:0005737">
    <property type="term" value="C:cytoplasm"/>
    <property type="evidence" value="ECO:0007669"/>
    <property type="project" value="UniProtKB-SubCell"/>
</dbReference>
<feature type="domain" description="RecF/RecN/SMC N-terminal" evidence="12">
    <location>
        <begin position="3"/>
        <end position="416"/>
    </location>
</feature>
<dbReference type="GO" id="GO:0000731">
    <property type="term" value="P:DNA synthesis involved in DNA repair"/>
    <property type="evidence" value="ECO:0007669"/>
    <property type="project" value="TreeGrafter"/>
</dbReference>
<feature type="binding site" evidence="10">
    <location>
        <begin position="30"/>
        <end position="37"/>
    </location>
    <ligand>
        <name>ATP</name>
        <dbReference type="ChEBI" id="CHEBI:30616"/>
    </ligand>
</feature>
<evidence type="ECO:0000256" key="10">
    <source>
        <dbReference type="HAMAP-Rule" id="MF_00365"/>
    </source>
</evidence>
<evidence type="ECO:0000256" key="1">
    <source>
        <dbReference type="ARBA" id="ARBA00022490"/>
    </source>
</evidence>
<feature type="compositionally biased region" description="Basic and acidic residues" evidence="11">
    <location>
        <begin position="76"/>
        <end position="94"/>
    </location>
</feature>
<dbReference type="Pfam" id="PF02463">
    <property type="entry name" value="SMC_N"/>
    <property type="match status" value="1"/>
</dbReference>
<comment type="function">
    <text evidence="9 10">The RecF protein is involved in DNA metabolism; it is required for DNA replication and normal SOS inducibility. RecF binds preferentially to single-stranded, linear DNA. It also seems to bind ATP.</text>
</comment>
<comment type="similarity">
    <text evidence="10">Belongs to the RecF family.</text>
</comment>
<dbReference type="eggNOG" id="COG1195">
    <property type="taxonomic scope" value="Bacteria"/>
</dbReference>
<dbReference type="InterPro" id="IPR001238">
    <property type="entry name" value="DNA-binding_RecF"/>
</dbReference>
<dbReference type="OrthoDB" id="9803889at2"/>
<dbReference type="InterPro" id="IPR042174">
    <property type="entry name" value="RecF_2"/>
</dbReference>
<evidence type="ECO:0000256" key="3">
    <source>
        <dbReference type="ARBA" id="ARBA00022741"/>
    </source>
</evidence>
<keyword evidence="4 10" id="KW-0227">DNA damage</keyword>
<keyword evidence="3 10" id="KW-0547">Nucleotide-binding</keyword>
<accession>J0LMA3</accession>
<keyword evidence="1 10" id="KW-0963">Cytoplasm</keyword>
<organism evidence="13 14">
    <name type="scientific">Scardovia wiggsiae F0424</name>
    <dbReference type="NCBI Taxonomy" id="857290"/>
    <lineage>
        <taxon>Bacteria</taxon>
        <taxon>Bacillati</taxon>
        <taxon>Actinomycetota</taxon>
        <taxon>Actinomycetes</taxon>
        <taxon>Bifidobacteriales</taxon>
        <taxon>Bifidobacteriaceae</taxon>
        <taxon>Scardovia</taxon>
    </lineage>
</organism>
<dbReference type="GO" id="GO:0005524">
    <property type="term" value="F:ATP binding"/>
    <property type="evidence" value="ECO:0007669"/>
    <property type="project" value="UniProtKB-UniRule"/>
</dbReference>
<evidence type="ECO:0000313" key="13">
    <source>
        <dbReference type="EMBL" id="EJD64922.1"/>
    </source>
</evidence>
<feature type="region of interest" description="Disordered" evidence="11">
    <location>
        <begin position="76"/>
        <end position="96"/>
    </location>
</feature>
<gene>
    <name evidence="10" type="primary">recF</name>
    <name evidence="13" type="ORF">HMPREF9156_00797</name>
</gene>
<proteinExistence type="inferred from homology"/>
<feature type="region of interest" description="Disordered" evidence="11">
    <location>
        <begin position="355"/>
        <end position="374"/>
    </location>
</feature>
<dbReference type="PANTHER" id="PTHR32182:SF0">
    <property type="entry name" value="DNA REPLICATION AND REPAIR PROTEIN RECF"/>
    <property type="match status" value="1"/>
</dbReference>
<dbReference type="GO" id="GO:0006260">
    <property type="term" value="P:DNA replication"/>
    <property type="evidence" value="ECO:0007669"/>
    <property type="project" value="UniProtKB-UniRule"/>
</dbReference>
<evidence type="ECO:0000256" key="11">
    <source>
        <dbReference type="SAM" id="MobiDB-lite"/>
    </source>
</evidence>
<keyword evidence="5 10" id="KW-0067">ATP-binding</keyword>
<evidence type="ECO:0000259" key="12">
    <source>
        <dbReference type="Pfam" id="PF02463"/>
    </source>
</evidence>
<protein>
    <recommendedName>
        <fullName evidence="10">DNA replication and repair protein RecF</fullName>
    </recommendedName>
</protein>
<evidence type="ECO:0000256" key="5">
    <source>
        <dbReference type="ARBA" id="ARBA00022840"/>
    </source>
</evidence>
<dbReference type="STRING" id="857290.HMPREF9156_00797"/>
<dbReference type="Proteomes" id="UP000006415">
    <property type="component" value="Unassembled WGS sequence"/>
</dbReference>
<keyword evidence="7 10" id="KW-0234">DNA repair</keyword>
<evidence type="ECO:0000256" key="8">
    <source>
        <dbReference type="ARBA" id="ARBA00023236"/>
    </source>
</evidence>
<evidence type="ECO:0000313" key="14">
    <source>
        <dbReference type="Proteomes" id="UP000006415"/>
    </source>
</evidence>
<evidence type="ECO:0000256" key="7">
    <source>
        <dbReference type="ARBA" id="ARBA00023204"/>
    </source>
</evidence>
<keyword evidence="2 10" id="KW-0235">DNA replication</keyword>
<comment type="caution">
    <text evidence="13">The sequence shown here is derived from an EMBL/GenBank/DDBJ whole genome shotgun (WGS) entry which is preliminary data.</text>
</comment>
<feature type="compositionally biased region" description="Polar residues" evidence="11">
    <location>
        <begin position="362"/>
        <end position="374"/>
    </location>
</feature>
<dbReference type="GO" id="GO:0003697">
    <property type="term" value="F:single-stranded DNA binding"/>
    <property type="evidence" value="ECO:0007669"/>
    <property type="project" value="UniProtKB-UniRule"/>
</dbReference>
<evidence type="ECO:0000256" key="4">
    <source>
        <dbReference type="ARBA" id="ARBA00022763"/>
    </source>
</evidence>
<dbReference type="Gene3D" id="3.40.50.300">
    <property type="entry name" value="P-loop containing nucleotide triphosphate hydrolases"/>
    <property type="match status" value="1"/>
</dbReference>
<keyword evidence="14" id="KW-1185">Reference proteome</keyword>
<dbReference type="HAMAP" id="MF_00365">
    <property type="entry name" value="RecF"/>
    <property type="match status" value="1"/>
</dbReference>
<dbReference type="AlphaFoldDB" id="J0LMA3"/>
<keyword evidence="6 10" id="KW-0238">DNA-binding</keyword>
<dbReference type="Gene3D" id="1.20.1050.90">
    <property type="entry name" value="RecF/RecN/SMC, N-terminal domain"/>
    <property type="match status" value="1"/>
</dbReference>
<dbReference type="EMBL" id="AGZS01000003">
    <property type="protein sequence ID" value="EJD64922.1"/>
    <property type="molecule type" value="Genomic_DNA"/>
</dbReference>
<dbReference type="HOGENOM" id="CLU_040267_1_1_11"/>
<dbReference type="SUPFAM" id="SSF52540">
    <property type="entry name" value="P-loop containing nucleoside triphosphate hydrolases"/>
    <property type="match status" value="1"/>
</dbReference>
<evidence type="ECO:0000256" key="6">
    <source>
        <dbReference type="ARBA" id="ARBA00023125"/>
    </source>
</evidence>
<evidence type="ECO:0000256" key="2">
    <source>
        <dbReference type="ARBA" id="ARBA00022705"/>
    </source>
</evidence>
<name>J0LMA3_9BIFI</name>
<dbReference type="GO" id="GO:0006302">
    <property type="term" value="P:double-strand break repair"/>
    <property type="evidence" value="ECO:0007669"/>
    <property type="project" value="TreeGrafter"/>
</dbReference>
<dbReference type="InterPro" id="IPR003395">
    <property type="entry name" value="RecF/RecN/SMC_N"/>
</dbReference>
<dbReference type="RefSeq" id="WP_007147861.1">
    <property type="nucleotide sequence ID" value="NZ_AKCI01000001.1"/>
</dbReference>
<evidence type="ECO:0000256" key="9">
    <source>
        <dbReference type="ARBA" id="ARBA00025401"/>
    </source>
</evidence>
<comment type="subcellular location">
    <subcellularLocation>
        <location evidence="10">Cytoplasm</location>
    </subcellularLocation>
</comment>
<keyword evidence="8 10" id="KW-0742">SOS response</keyword>
<dbReference type="InterPro" id="IPR027417">
    <property type="entry name" value="P-loop_NTPase"/>
</dbReference>
<sequence length="452" mass="49961">MHISRLALDYFRSWDHCVLDLGSHVNVLFGHNGLGKTNIAEAVEFLSTGSSHRAGSSQPLIQHGQKSAVIRANVESGRDVSDPDISGSEKKTGTKPDQYTVTIPAKGANRARINNGPALYLRDIVGNIKTVSFTPEDQWLISLDPARRRSFLDSAGSQIIRDYFRVLQKYAHVSKQRSALLKNIANRRDMGSSTYGPEGDSRYSGYSSQGYDSQSIAQDYSSLEVWTGQLISTGIELTRLRASICDQLEGPFSRIYSHIAGDSQKATLKYSPSFTEVYDFPDDPFSAISSHFQRLFEGEAAQARNLIGPHRDDIGFFLNSMPAREYASNGELWTLALALKMALFEVLSEKMAAGHNERHNDTGNTPSDSDNNFHGTRNKPILILDDVFSQLDIYRRTKIVDFAAGQGQVIITAASQSDIPDEFISGNMDTHAGVELIDVEKVRDNTDDIWGG</sequence>
<reference evidence="13 14" key="1">
    <citation type="submission" date="2012-01" db="EMBL/GenBank/DDBJ databases">
        <title>The Genome Sequence of Scardovia wiggsiae F0424.</title>
        <authorList>
            <consortium name="The Broad Institute Genome Sequencing Platform"/>
            <person name="Earl A."/>
            <person name="Ward D."/>
            <person name="Feldgarden M."/>
            <person name="Gevers D."/>
            <person name="Izard J."/>
            <person name="Ganesan A."/>
            <person name="Baranova O.V."/>
            <person name="Blanton J.M."/>
            <person name="Tanner A.C."/>
            <person name="Mathney J."/>
            <person name="Dewhirst F.E."/>
            <person name="Young S.K."/>
            <person name="Zeng Q."/>
            <person name="Gargeya S."/>
            <person name="Fitzgerald M."/>
            <person name="Haas B."/>
            <person name="Abouelleil A."/>
            <person name="Alvarado L."/>
            <person name="Arachchi H.M."/>
            <person name="Berlin A."/>
            <person name="Chapman S.B."/>
            <person name="Gearin G."/>
            <person name="Goldberg J."/>
            <person name="Griggs A."/>
            <person name="Gujja S."/>
            <person name="Hansen M."/>
            <person name="Heiman D."/>
            <person name="Howarth C."/>
            <person name="Larimer J."/>
            <person name="Lui A."/>
            <person name="MacDonald P.J.P."/>
            <person name="McCowen C."/>
            <person name="Montmayeur A."/>
            <person name="Murphy C."/>
            <person name="Neiman D."/>
            <person name="Pearson M."/>
            <person name="Priest M."/>
            <person name="Roberts A."/>
            <person name="Saif S."/>
            <person name="Shea T."/>
            <person name="Sisk P."/>
            <person name="Stolte C."/>
            <person name="Sykes S."/>
            <person name="Wortman J."/>
            <person name="Nusbaum C."/>
            <person name="Birren B."/>
        </authorList>
    </citation>
    <scope>NUCLEOTIDE SEQUENCE [LARGE SCALE GENOMIC DNA]</scope>
    <source>
        <strain evidence="13 14">F0424</strain>
    </source>
</reference>
<dbReference type="PANTHER" id="PTHR32182">
    <property type="entry name" value="DNA REPLICATION AND REPAIR PROTEIN RECF"/>
    <property type="match status" value="1"/>
</dbReference>